<dbReference type="InterPro" id="IPR029017">
    <property type="entry name" value="Enolase-like_N"/>
</dbReference>
<evidence type="ECO:0000313" key="6">
    <source>
        <dbReference type="Proteomes" id="UP000005307"/>
    </source>
</evidence>
<accession>M9RKA0</accession>
<comment type="cofactor">
    <cofactor evidence="1">
        <name>Mg(2+)</name>
        <dbReference type="ChEBI" id="CHEBI:18420"/>
    </cofactor>
</comment>
<proteinExistence type="predicted"/>
<feature type="domain" description="Mandelate racemase/muconate lactonizing enzyme C-terminal" evidence="4">
    <location>
        <begin position="151"/>
        <end position="250"/>
    </location>
</feature>
<evidence type="ECO:0000256" key="1">
    <source>
        <dbReference type="ARBA" id="ARBA00001946"/>
    </source>
</evidence>
<evidence type="ECO:0000256" key="3">
    <source>
        <dbReference type="ARBA" id="ARBA00022842"/>
    </source>
</evidence>
<dbReference type="GO" id="GO:0016836">
    <property type="term" value="F:hydro-lyase activity"/>
    <property type="evidence" value="ECO:0007669"/>
    <property type="project" value="TreeGrafter"/>
</dbReference>
<dbReference type="PANTHER" id="PTHR13794">
    <property type="entry name" value="ENOLASE SUPERFAMILY, MANDELATE RACEMASE"/>
    <property type="match status" value="1"/>
</dbReference>
<dbReference type="InterPro" id="IPR029065">
    <property type="entry name" value="Enolase_C-like"/>
</dbReference>
<keyword evidence="2" id="KW-0479">Metal-binding</keyword>
<dbReference type="PANTHER" id="PTHR13794:SF58">
    <property type="entry name" value="MITOCHONDRIAL ENOLASE SUPERFAMILY MEMBER 1"/>
    <property type="match status" value="1"/>
</dbReference>
<dbReference type="GO" id="GO:0009063">
    <property type="term" value="P:amino acid catabolic process"/>
    <property type="evidence" value="ECO:0007669"/>
    <property type="project" value="InterPro"/>
</dbReference>
<dbReference type="EMBL" id="CP003741">
    <property type="protein sequence ID" value="AGI70260.1"/>
    <property type="molecule type" value="Genomic_DNA"/>
</dbReference>
<dbReference type="SMART" id="SM00922">
    <property type="entry name" value="MR_MLE"/>
    <property type="match status" value="1"/>
</dbReference>
<dbReference type="InterPro" id="IPR018110">
    <property type="entry name" value="Mandel_Rmase/mucon_lact_enz_CS"/>
</dbReference>
<reference evidence="5 6" key="1">
    <citation type="journal article" date="2013" name="PLoS ONE">
        <title>Poles Apart: Arctic and Antarctic Octadecabacter strains Share High Genome Plasticity and a New Type of Xanthorhodopsin.</title>
        <authorList>
            <person name="Vollmers J."/>
            <person name="Voget S."/>
            <person name="Dietrich S."/>
            <person name="Gollnow K."/>
            <person name="Smits M."/>
            <person name="Meyer K."/>
            <person name="Brinkhoff T."/>
            <person name="Simon M."/>
            <person name="Daniel R."/>
        </authorList>
    </citation>
    <scope>NUCLEOTIDE SEQUENCE [LARGE SCALE GENOMIC DNA]</scope>
    <source>
        <strain evidence="5 6">307</strain>
        <plasmid evidence="5">pOA307_63</plasmid>
    </source>
</reference>
<dbReference type="AlphaFoldDB" id="M9RKA0"/>
<dbReference type="Gene3D" id="3.30.390.10">
    <property type="entry name" value="Enolase-like, N-terminal domain"/>
    <property type="match status" value="1"/>
</dbReference>
<dbReference type="eggNOG" id="COG4948">
    <property type="taxonomic scope" value="Bacteria"/>
</dbReference>
<evidence type="ECO:0000259" key="4">
    <source>
        <dbReference type="SMART" id="SM00922"/>
    </source>
</evidence>
<organism evidence="5 6">
    <name type="scientific">Octadecabacter antarcticus 307</name>
    <dbReference type="NCBI Taxonomy" id="391626"/>
    <lineage>
        <taxon>Bacteria</taxon>
        <taxon>Pseudomonadati</taxon>
        <taxon>Pseudomonadota</taxon>
        <taxon>Alphaproteobacteria</taxon>
        <taxon>Rhodobacterales</taxon>
        <taxon>Roseobacteraceae</taxon>
        <taxon>Octadecabacter</taxon>
    </lineage>
</organism>
<dbReference type="GO" id="GO:0016052">
    <property type="term" value="P:carbohydrate catabolic process"/>
    <property type="evidence" value="ECO:0007669"/>
    <property type="project" value="TreeGrafter"/>
</dbReference>
<keyword evidence="5" id="KW-0614">Plasmid</keyword>
<keyword evidence="6" id="KW-1185">Reference proteome</keyword>
<dbReference type="Gene3D" id="3.20.20.120">
    <property type="entry name" value="Enolase-like C-terminal domain"/>
    <property type="match status" value="1"/>
</dbReference>
<name>M9RKA0_9RHOB</name>
<dbReference type="OrthoDB" id="9802699at2"/>
<dbReference type="Pfam" id="PF13378">
    <property type="entry name" value="MR_MLE_C"/>
    <property type="match status" value="1"/>
</dbReference>
<dbReference type="Pfam" id="PF02746">
    <property type="entry name" value="MR_MLE_N"/>
    <property type="match status" value="1"/>
</dbReference>
<evidence type="ECO:0000313" key="5">
    <source>
        <dbReference type="EMBL" id="AGI70260.1"/>
    </source>
</evidence>
<dbReference type="InterPro" id="IPR013342">
    <property type="entry name" value="Mandelate_racemase_C"/>
</dbReference>
<gene>
    <name evidence="5" type="ORF">OAN307_63p00420</name>
</gene>
<dbReference type="InterPro" id="IPR036849">
    <property type="entry name" value="Enolase-like_C_sf"/>
</dbReference>
<evidence type="ECO:0000256" key="2">
    <source>
        <dbReference type="ARBA" id="ARBA00022723"/>
    </source>
</evidence>
<dbReference type="SFLD" id="SFLDS00001">
    <property type="entry name" value="Enolase"/>
    <property type="match status" value="1"/>
</dbReference>
<dbReference type="SUPFAM" id="SSF51604">
    <property type="entry name" value="Enolase C-terminal domain-like"/>
    <property type="match status" value="1"/>
</dbReference>
<keyword evidence="3" id="KW-0460">Magnesium</keyword>
<dbReference type="Proteomes" id="UP000005307">
    <property type="component" value="Plasmid pOA307_63"/>
</dbReference>
<dbReference type="SUPFAM" id="SSF54826">
    <property type="entry name" value="Enolase N-terminal domain-like"/>
    <property type="match status" value="1"/>
</dbReference>
<dbReference type="PROSITE" id="PS00909">
    <property type="entry name" value="MR_MLE_2"/>
    <property type="match status" value="1"/>
</dbReference>
<geneLocation type="plasmid" evidence="5 6">
    <name>pOA307_63</name>
</geneLocation>
<dbReference type="InterPro" id="IPR013341">
    <property type="entry name" value="Mandelate_racemase_N_dom"/>
</dbReference>
<dbReference type="InterPro" id="IPR046945">
    <property type="entry name" value="RHMD-like"/>
</dbReference>
<dbReference type="KEGG" id="oat:OAN307_63p00420"/>
<sequence length="371" mass="39054">MSEQKADHIYSGIRWPVSVEASVHRPEALADDPAPYAGRDSFTFVHVRVRDSDGMVGDGFTGRFLAPEVASFLNRVGGEINGQEGDAIAAAMRRFNPRGMTGVVVSALGALEIALVDLCGRRTGIAAWRMLGGKRDNAPVHVTCGFPALDNGALVAACAAEVAAGAGGIKVLVGAQGRTLGEDVARLTLVREAVGEGIDLIADANCAWSRETAQDMVRAVDGLYLSWLEEPVRNNDAADLAALVVMGGVPIGAGQMEQSNNRFDQLIGAGVSMIQPNAVFTGGFNAAINAAQRAIAANLQVSPAGGWDAINLHWMCGAMNNGAVELHRAQARISRLLRPSHVLRNGRLWMSDAAGLGLNLDDKELARCRVG</sequence>
<protein>
    <submittedName>
        <fullName evidence="5">Putative mandelate racemase/muconate lactonizing enzyme family protein</fullName>
    </submittedName>
</protein>
<dbReference type="HOGENOM" id="CLU_030273_3_1_5"/>
<dbReference type="GO" id="GO:0000287">
    <property type="term" value="F:magnesium ion binding"/>
    <property type="evidence" value="ECO:0007669"/>
    <property type="project" value="TreeGrafter"/>
</dbReference>